<evidence type="ECO:0000313" key="1">
    <source>
        <dbReference type="EMBL" id="OIK24554.1"/>
    </source>
</evidence>
<keyword evidence="2" id="KW-1185">Reference proteome</keyword>
<protein>
    <submittedName>
        <fullName evidence="1">Uncharacterized protein</fullName>
    </submittedName>
</protein>
<dbReference type="Proteomes" id="UP000034838">
    <property type="component" value="Unassembled WGS sequence"/>
</dbReference>
<name>A0A1J4PV15_9ACTN</name>
<gene>
    <name evidence="1" type="ORF">VT52_026525</name>
</gene>
<dbReference type="EMBL" id="LBDA02000065">
    <property type="protein sequence ID" value="OIK24554.1"/>
    <property type="molecule type" value="Genomic_DNA"/>
</dbReference>
<sequence>MDGLSHRIAHLLGGLGGKQFHDAVLFALVKNSGSSQNTLTGSDTNLGVDFDNRFHGKPLAHLIVG</sequence>
<evidence type="ECO:0000313" key="2">
    <source>
        <dbReference type="Proteomes" id="UP000034838"/>
    </source>
</evidence>
<dbReference type="AlphaFoldDB" id="A0A1J4PV15"/>
<comment type="caution">
    <text evidence="1">The sequence shown here is derived from an EMBL/GenBank/DDBJ whole genome shotgun (WGS) entry which is preliminary data.</text>
</comment>
<accession>A0A1J4PV15</accession>
<organism evidence="1 2">
    <name type="scientific">Streptomyces malaysiense</name>
    <dbReference type="NCBI Taxonomy" id="1428626"/>
    <lineage>
        <taxon>Bacteria</taxon>
        <taxon>Bacillati</taxon>
        <taxon>Actinomycetota</taxon>
        <taxon>Actinomycetes</taxon>
        <taxon>Kitasatosporales</taxon>
        <taxon>Streptomycetaceae</taxon>
        <taxon>Streptomyces</taxon>
    </lineage>
</organism>
<proteinExistence type="predicted"/>
<reference evidence="1" key="1">
    <citation type="submission" date="2016-10" db="EMBL/GenBank/DDBJ databases">
        <title>Genome sequence of Streptomyces malaysiense MUSC 136.</title>
        <authorList>
            <person name="Lee L.-H."/>
            <person name="Ser H.-L."/>
        </authorList>
    </citation>
    <scope>NUCLEOTIDE SEQUENCE [LARGE SCALE GENOMIC DNA]</scope>
    <source>
        <strain evidence="1">MUSC 136</strain>
    </source>
</reference>